<dbReference type="GO" id="GO:0004325">
    <property type="term" value="F:ferrochelatase activity"/>
    <property type="evidence" value="ECO:0007669"/>
    <property type="project" value="InterPro"/>
</dbReference>
<dbReference type="GO" id="GO:0043115">
    <property type="term" value="F:precorrin-2 dehydrogenase activity"/>
    <property type="evidence" value="ECO:0007669"/>
    <property type="project" value="UniProtKB-EC"/>
</dbReference>
<comment type="caution">
    <text evidence="7">The sequence shown here is derived from an EMBL/GenBank/DDBJ whole genome shotgun (WGS) entry which is preliminary data.</text>
</comment>
<keyword evidence="8" id="KW-1185">Reference proteome</keyword>
<sequence length="217" mass="23799">MMVDIPLRGRPVLIAGHGREVDEKVPMFLEEGALVHLVGRAGHVSGLASHSPGLDRDRVRDTAREVMPVISFISTEDRELNRALVEACRPFSQIVYVPDDMSLSHISLCAITRAGPVKIAVSTSGKSPAMAHIVRRRLDVLARNGTLVRPGEASAVEVIGGLRERVRGAFSEARSRKVFMYRLLMDPTFQSLSLAGDVQAAAARASVLMEEMRSRYR</sequence>
<dbReference type="AlphaFoldDB" id="A0AA37BRK8"/>
<evidence type="ECO:0000256" key="5">
    <source>
        <dbReference type="ARBA" id="ARBA00023244"/>
    </source>
</evidence>
<keyword evidence="4" id="KW-0520">NAD</keyword>
<dbReference type="Pfam" id="PF14824">
    <property type="entry name" value="Sirohm_synth_M"/>
    <property type="match status" value="1"/>
</dbReference>
<reference evidence="7" key="1">
    <citation type="journal article" date="2014" name="Int. J. Syst. Evol. Microbiol.">
        <title>Complete genome sequence of Corynebacterium casei LMG S-19264T (=DSM 44701T), isolated from a smear-ripened cheese.</title>
        <authorList>
            <consortium name="US DOE Joint Genome Institute (JGI-PGF)"/>
            <person name="Walter F."/>
            <person name="Albersmeier A."/>
            <person name="Kalinowski J."/>
            <person name="Ruckert C."/>
        </authorList>
    </citation>
    <scope>NUCLEOTIDE SEQUENCE</scope>
    <source>
        <strain evidence="7">JCM 13583</strain>
    </source>
</reference>
<dbReference type="Gene3D" id="3.40.50.720">
    <property type="entry name" value="NAD(P)-binding Rossmann-like Domain"/>
    <property type="match status" value="1"/>
</dbReference>
<evidence type="ECO:0000313" key="8">
    <source>
        <dbReference type="Proteomes" id="UP000632195"/>
    </source>
</evidence>
<keyword evidence="3" id="KW-0560">Oxidoreductase</keyword>
<evidence type="ECO:0000313" key="7">
    <source>
        <dbReference type="EMBL" id="GGM74792.1"/>
    </source>
</evidence>
<dbReference type="InterPro" id="IPR006367">
    <property type="entry name" value="Sirohaem_synthase_N"/>
</dbReference>
<dbReference type="Pfam" id="PF13241">
    <property type="entry name" value="NAD_binding_7"/>
    <property type="match status" value="1"/>
</dbReference>
<evidence type="ECO:0000256" key="4">
    <source>
        <dbReference type="ARBA" id="ARBA00023027"/>
    </source>
</evidence>
<dbReference type="GO" id="GO:0019354">
    <property type="term" value="P:siroheme biosynthetic process"/>
    <property type="evidence" value="ECO:0007669"/>
    <property type="project" value="InterPro"/>
</dbReference>
<proteinExistence type="predicted"/>
<dbReference type="InterPro" id="IPR028161">
    <property type="entry name" value="Met8-like"/>
</dbReference>
<gene>
    <name evidence="7" type="ORF">GCM10007108_10970</name>
</gene>
<keyword evidence="5" id="KW-0627">Porphyrin biosynthesis</keyword>
<comment type="pathway">
    <text evidence="1">Porphyrin-containing compound metabolism; siroheme biosynthesis; sirohydrochlorin from precorrin-2: step 1/1.</text>
</comment>
<name>A0AA37BRK8_9ARCH</name>
<dbReference type="Proteomes" id="UP000632195">
    <property type="component" value="Unassembled WGS sequence"/>
</dbReference>
<dbReference type="EMBL" id="BMNY01000001">
    <property type="protein sequence ID" value="GGM74792.1"/>
    <property type="molecule type" value="Genomic_DNA"/>
</dbReference>
<evidence type="ECO:0000256" key="3">
    <source>
        <dbReference type="ARBA" id="ARBA00023002"/>
    </source>
</evidence>
<dbReference type="RefSeq" id="WP_188680974.1">
    <property type="nucleotide sequence ID" value="NZ_BMNY01000001.1"/>
</dbReference>
<dbReference type="NCBIfam" id="TIGR01470">
    <property type="entry name" value="cysG_Nterm"/>
    <property type="match status" value="1"/>
</dbReference>
<dbReference type="SUPFAM" id="SSF75615">
    <property type="entry name" value="Siroheme synthase middle domains-like"/>
    <property type="match status" value="1"/>
</dbReference>
<dbReference type="PANTHER" id="PTHR35330:SF1">
    <property type="entry name" value="SIROHEME BIOSYNTHESIS PROTEIN MET8"/>
    <property type="match status" value="1"/>
</dbReference>
<protein>
    <recommendedName>
        <fullName evidence="2">precorrin-2 dehydrogenase</fullName>
        <ecNumber evidence="2">1.3.1.76</ecNumber>
    </recommendedName>
</protein>
<dbReference type="EC" id="1.3.1.76" evidence="2"/>
<dbReference type="Gene3D" id="3.30.160.110">
    <property type="entry name" value="Siroheme synthase, domain 2"/>
    <property type="match status" value="1"/>
</dbReference>
<evidence type="ECO:0000256" key="1">
    <source>
        <dbReference type="ARBA" id="ARBA00005010"/>
    </source>
</evidence>
<reference evidence="7" key="2">
    <citation type="submission" date="2022-09" db="EMBL/GenBank/DDBJ databases">
        <authorList>
            <person name="Sun Q."/>
            <person name="Ohkuma M."/>
        </authorList>
    </citation>
    <scope>NUCLEOTIDE SEQUENCE</scope>
    <source>
        <strain evidence="7">JCM 13583</strain>
    </source>
</reference>
<dbReference type="InterPro" id="IPR028281">
    <property type="entry name" value="Sirohaem_synthase_central"/>
</dbReference>
<accession>A0AA37BRK8</accession>
<evidence type="ECO:0000259" key="6">
    <source>
        <dbReference type="Pfam" id="PF14824"/>
    </source>
</evidence>
<evidence type="ECO:0000256" key="2">
    <source>
        <dbReference type="ARBA" id="ARBA00012400"/>
    </source>
</evidence>
<organism evidence="7 8">
    <name type="scientific">Thermogymnomonas acidicola</name>
    <dbReference type="NCBI Taxonomy" id="399579"/>
    <lineage>
        <taxon>Archaea</taxon>
        <taxon>Methanobacteriati</taxon>
        <taxon>Thermoplasmatota</taxon>
        <taxon>Thermoplasmata</taxon>
        <taxon>Thermoplasmatales</taxon>
        <taxon>Thermogymnomonas</taxon>
    </lineage>
</organism>
<feature type="domain" description="Siroheme synthase central" evidence="6">
    <location>
        <begin position="115"/>
        <end position="138"/>
    </location>
</feature>
<dbReference type="PANTHER" id="PTHR35330">
    <property type="entry name" value="SIROHEME BIOSYNTHESIS PROTEIN MET8"/>
    <property type="match status" value="1"/>
</dbReference>